<dbReference type="AlphaFoldDB" id="A0ABC8UW80"/>
<evidence type="ECO:0000313" key="2">
    <source>
        <dbReference type="Proteomes" id="UP001642360"/>
    </source>
</evidence>
<proteinExistence type="predicted"/>
<sequence>MPHFKRILSESPSEDRPIKLIGLGVVLSLKGHRALDRYTTVHKAFVFIGNDTDWCYDGSNHHLSGVEHFCFLGDVEHMPSMFVSSRVWSICRISRLLRTERPEERQANQMISFGWHLRN</sequence>
<protein>
    <submittedName>
        <fullName evidence="1">Uncharacterized protein</fullName>
    </submittedName>
</protein>
<name>A0ABC8UW80_9AQUA</name>
<accession>A0ABC8UW80</accession>
<comment type="caution">
    <text evidence="1">The sequence shown here is derived from an EMBL/GenBank/DDBJ whole genome shotgun (WGS) entry which is preliminary data.</text>
</comment>
<evidence type="ECO:0000313" key="1">
    <source>
        <dbReference type="EMBL" id="CAK9185338.1"/>
    </source>
</evidence>
<organism evidence="1 2">
    <name type="scientific">Ilex paraguariensis</name>
    <name type="common">yerba mate</name>
    <dbReference type="NCBI Taxonomy" id="185542"/>
    <lineage>
        <taxon>Eukaryota</taxon>
        <taxon>Viridiplantae</taxon>
        <taxon>Streptophyta</taxon>
        <taxon>Embryophyta</taxon>
        <taxon>Tracheophyta</taxon>
        <taxon>Spermatophyta</taxon>
        <taxon>Magnoliopsida</taxon>
        <taxon>eudicotyledons</taxon>
        <taxon>Gunneridae</taxon>
        <taxon>Pentapetalae</taxon>
        <taxon>asterids</taxon>
        <taxon>campanulids</taxon>
        <taxon>Aquifoliales</taxon>
        <taxon>Aquifoliaceae</taxon>
        <taxon>Ilex</taxon>
    </lineage>
</organism>
<gene>
    <name evidence="1" type="ORF">ILEXP_LOCUS55734</name>
</gene>
<dbReference type="EMBL" id="CAUOFW020009279">
    <property type="protein sequence ID" value="CAK9185338.1"/>
    <property type="molecule type" value="Genomic_DNA"/>
</dbReference>
<dbReference type="Proteomes" id="UP001642360">
    <property type="component" value="Unassembled WGS sequence"/>
</dbReference>
<reference evidence="1 2" key="1">
    <citation type="submission" date="2024-02" db="EMBL/GenBank/DDBJ databases">
        <authorList>
            <person name="Vignale AGUSTIN F."/>
            <person name="Sosa J E."/>
            <person name="Modenutti C."/>
        </authorList>
    </citation>
    <scope>NUCLEOTIDE SEQUENCE [LARGE SCALE GENOMIC DNA]</scope>
</reference>
<keyword evidence="2" id="KW-1185">Reference proteome</keyword>